<evidence type="ECO:0000256" key="2">
    <source>
        <dbReference type="SAM" id="Phobius"/>
    </source>
</evidence>
<feature type="transmembrane region" description="Helical" evidence="2">
    <location>
        <begin position="12"/>
        <end position="34"/>
    </location>
</feature>
<proteinExistence type="predicted"/>
<gene>
    <name evidence="3" type="ORF">AGABI1DRAFT_90507</name>
</gene>
<sequence length="203" mass="22364">MDHMAVVLPWLWSYAGVEAGSVVGLVVIGGAKVFEFQKWAWLIKFVVWIQCSNQTTPQQPSGVDLKLLSLLPIMYTTKPSQTIDSKHKRRAETPASEAVGLLEQEAEYDADISDSDNDGPETAERWSNAHAAGISTSAVRDGGWLKFGRGKNVEEQISMTRKEGGAEHDGTSIRRQENNEEDENALVINHGYDADDEADGVFE</sequence>
<dbReference type="InParanoid" id="K5XB88"/>
<keyword evidence="2" id="KW-1133">Transmembrane helix</keyword>
<name>K5XB88_AGABU</name>
<evidence type="ECO:0000313" key="3">
    <source>
        <dbReference type="EMBL" id="EKM80538.1"/>
    </source>
</evidence>
<dbReference type="AlphaFoldDB" id="K5XB88"/>
<evidence type="ECO:0000313" key="4">
    <source>
        <dbReference type="Proteomes" id="UP000008493"/>
    </source>
</evidence>
<feature type="compositionally biased region" description="Acidic residues" evidence="1">
    <location>
        <begin position="194"/>
        <end position="203"/>
    </location>
</feature>
<dbReference type="RefSeq" id="XP_007328212.1">
    <property type="nucleotide sequence ID" value="XM_007328150.1"/>
</dbReference>
<dbReference type="KEGG" id="abp:AGABI1DRAFT90507"/>
<accession>K5XB88</accession>
<dbReference type="EMBL" id="JH971388">
    <property type="protein sequence ID" value="EKM80538.1"/>
    <property type="molecule type" value="Genomic_DNA"/>
</dbReference>
<keyword evidence="2" id="KW-0472">Membrane</keyword>
<dbReference type="GeneID" id="18832374"/>
<feature type="region of interest" description="Disordered" evidence="1">
    <location>
        <begin position="158"/>
        <end position="203"/>
    </location>
</feature>
<dbReference type="Proteomes" id="UP000008493">
    <property type="component" value="Unassembled WGS sequence"/>
</dbReference>
<keyword evidence="2" id="KW-0812">Transmembrane</keyword>
<feature type="compositionally biased region" description="Basic and acidic residues" evidence="1">
    <location>
        <begin position="160"/>
        <end position="178"/>
    </location>
</feature>
<dbReference type="HOGENOM" id="CLU_1602224_0_0_1"/>
<reference evidence="4" key="1">
    <citation type="journal article" date="2012" name="Proc. Natl. Acad. Sci. U.S.A.">
        <title>Genome sequence of the button mushroom Agaricus bisporus reveals mechanisms governing adaptation to a humic-rich ecological niche.</title>
        <authorList>
            <person name="Morin E."/>
            <person name="Kohler A."/>
            <person name="Baker A.R."/>
            <person name="Foulongne-Oriol M."/>
            <person name="Lombard V."/>
            <person name="Nagy L.G."/>
            <person name="Ohm R.A."/>
            <person name="Patyshakuliyeva A."/>
            <person name="Brun A."/>
            <person name="Aerts A.L."/>
            <person name="Bailey A.M."/>
            <person name="Billette C."/>
            <person name="Coutinho P.M."/>
            <person name="Deakin G."/>
            <person name="Doddapaneni H."/>
            <person name="Floudas D."/>
            <person name="Grimwood J."/>
            <person name="Hilden K."/>
            <person name="Kuees U."/>
            <person name="LaButti K.M."/>
            <person name="Lapidus A."/>
            <person name="Lindquist E.A."/>
            <person name="Lucas S.M."/>
            <person name="Murat C."/>
            <person name="Riley R.W."/>
            <person name="Salamov A.A."/>
            <person name="Schmutz J."/>
            <person name="Subramanian V."/>
            <person name="Woesten H.A.B."/>
            <person name="Xu J."/>
            <person name="Eastwood D.C."/>
            <person name="Foster G.D."/>
            <person name="Sonnenberg A.S."/>
            <person name="Cullen D."/>
            <person name="de Vries R.P."/>
            <person name="Lundell T."/>
            <person name="Hibbett D.S."/>
            <person name="Henrissat B."/>
            <person name="Burton K.S."/>
            <person name="Kerrigan R.W."/>
            <person name="Challen M.P."/>
            <person name="Grigoriev I.V."/>
            <person name="Martin F."/>
        </authorList>
    </citation>
    <scope>NUCLEOTIDE SEQUENCE [LARGE SCALE GENOMIC DNA]</scope>
    <source>
        <strain evidence="4">JB137-S8 / ATCC MYA-4627 / FGSC 10392</strain>
    </source>
</reference>
<organism evidence="3 4">
    <name type="scientific">Agaricus bisporus var. burnettii (strain JB137-S8 / ATCC MYA-4627 / FGSC 10392)</name>
    <name type="common">White button mushroom</name>
    <dbReference type="NCBI Taxonomy" id="597362"/>
    <lineage>
        <taxon>Eukaryota</taxon>
        <taxon>Fungi</taxon>
        <taxon>Dikarya</taxon>
        <taxon>Basidiomycota</taxon>
        <taxon>Agaricomycotina</taxon>
        <taxon>Agaricomycetes</taxon>
        <taxon>Agaricomycetidae</taxon>
        <taxon>Agaricales</taxon>
        <taxon>Agaricineae</taxon>
        <taxon>Agaricaceae</taxon>
        <taxon>Agaricus</taxon>
    </lineage>
</organism>
<evidence type="ECO:0000256" key="1">
    <source>
        <dbReference type="SAM" id="MobiDB-lite"/>
    </source>
</evidence>
<keyword evidence="4" id="KW-1185">Reference proteome</keyword>
<protein>
    <submittedName>
        <fullName evidence="3">Uncharacterized protein</fullName>
    </submittedName>
</protein>